<dbReference type="Gene3D" id="1.10.260.40">
    <property type="entry name" value="lambda repressor-like DNA-binding domains"/>
    <property type="match status" value="1"/>
</dbReference>
<organism evidence="2 3">
    <name type="scientific">Catellatospora methionotrophica</name>
    <dbReference type="NCBI Taxonomy" id="121620"/>
    <lineage>
        <taxon>Bacteria</taxon>
        <taxon>Bacillati</taxon>
        <taxon>Actinomycetota</taxon>
        <taxon>Actinomycetes</taxon>
        <taxon>Micromonosporales</taxon>
        <taxon>Micromonosporaceae</taxon>
        <taxon>Catellatospora</taxon>
    </lineage>
</organism>
<dbReference type="AlphaFoldDB" id="A0A8J3PIL9"/>
<dbReference type="SUPFAM" id="SSF47413">
    <property type="entry name" value="lambda repressor-like DNA-binding domains"/>
    <property type="match status" value="1"/>
</dbReference>
<dbReference type="InterPro" id="IPR010982">
    <property type="entry name" value="Lambda_DNA-bd_dom_sf"/>
</dbReference>
<dbReference type="GO" id="GO:0003677">
    <property type="term" value="F:DNA binding"/>
    <property type="evidence" value="ECO:0007669"/>
    <property type="project" value="InterPro"/>
</dbReference>
<reference evidence="2" key="1">
    <citation type="submission" date="2021-01" db="EMBL/GenBank/DDBJ databases">
        <title>Whole genome shotgun sequence of Catellatospora methionotrophica NBRC 14553.</title>
        <authorList>
            <person name="Komaki H."/>
            <person name="Tamura T."/>
        </authorList>
    </citation>
    <scope>NUCLEOTIDE SEQUENCE</scope>
    <source>
        <strain evidence="2">NBRC 14553</strain>
    </source>
</reference>
<dbReference type="PROSITE" id="PS50943">
    <property type="entry name" value="HTH_CROC1"/>
    <property type="match status" value="1"/>
</dbReference>
<evidence type="ECO:0000259" key="1">
    <source>
        <dbReference type="PROSITE" id="PS50943"/>
    </source>
</evidence>
<dbReference type="InterPro" id="IPR011990">
    <property type="entry name" value="TPR-like_helical_dom_sf"/>
</dbReference>
<dbReference type="CDD" id="cd00093">
    <property type="entry name" value="HTH_XRE"/>
    <property type="match status" value="1"/>
</dbReference>
<dbReference type="Proteomes" id="UP000660339">
    <property type="component" value="Unassembled WGS sequence"/>
</dbReference>
<gene>
    <name evidence="2" type="ORF">Cme02nite_48730</name>
</gene>
<dbReference type="Pfam" id="PF13560">
    <property type="entry name" value="HTH_31"/>
    <property type="match status" value="1"/>
</dbReference>
<dbReference type="RefSeq" id="WP_166378795.1">
    <property type="nucleotide sequence ID" value="NZ_BAAATT010000005.1"/>
</dbReference>
<dbReference type="SMART" id="SM00530">
    <property type="entry name" value="HTH_XRE"/>
    <property type="match status" value="1"/>
</dbReference>
<evidence type="ECO:0000313" key="2">
    <source>
        <dbReference type="EMBL" id="GIG16541.1"/>
    </source>
</evidence>
<accession>A0A8J3PIL9</accession>
<protein>
    <submittedName>
        <fullName evidence="2">Transcriptional regulator</fullName>
    </submittedName>
</protein>
<dbReference type="InterPro" id="IPR001387">
    <property type="entry name" value="Cro/C1-type_HTH"/>
</dbReference>
<proteinExistence type="predicted"/>
<keyword evidence="3" id="KW-1185">Reference proteome</keyword>
<comment type="caution">
    <text evidence="2">The sequence shown here is derived from an EMBL/GenBank/DDBJ whole genome shotgun (WGS) entry which is preliminary data.</text>
</comment>
<feature type="domain" description="HTH cro/C1-type" evidence="1">
    <location>
        <begin position="15"/>
        <end position="70"/>
    </location>
</feature>
<dbReference type="EMBL" id="BONJ01000028">
    <property type="protein sequence ID" value="GIG16541.1"/>
    <property type="molecule type" value="Genomic_DNA"/>
</dbReference>
<evidence type="ECO:0000313" key="3">
    <source>
        <dbReference type="Proteomes" id="UP000660339"/>
    </source>
</evidence>
<name>A0A8J3PIL9_9ACTN</name>
<dbReference type="SUPFAM" id="SSF48452">
    <property type="entry name" value="TPR-like"/>
    <property type="match status" value="1"/>
</dbReference>
<sequence>MSGDDPGARALGRRVAFYRSQRGLSQRDFAAMIDRSETWVSQVERGARRIDRMTVLRRVADVLGVPLGELAADTPVVAAVHQRPEPAVALRMLLSSSLALGLAVQPPEPQVDLELAHAEVARAWELAHAADYDRLLPLLAELIPRLEAATRTAKGAARRSAGASLARAYHATAAALAKLGESDAAWVAADRAIGVADHVGDRLLMAEGAFRLVLVFQADRRHDQAEHTAMTAVDALAPLVAAGDPAAVSVQGVLWLQAALISARRNDADAAHQRLAQARQLAGRLGEGRNDHDTEFGLTNVAIQEVAVLVELGDAGSALRAAARIDTDGMSPERQARLLIDVARAHMQRHHPEQAVRALIDAEELTPEQVRRHRLVRSLLLDLARTPMRTDPALRELAARCGLTLSHRPAL</sequence>